<proteinExistence type="predicted"/>
<comment type="caution">
    <text evidence="1">The sequence shown here is derived from an EMBL/GenBank/DDBJ whole genome shotgun (WGS) entry which is preliminary data.</text>
</comment>
<reference evidence="1" key="1">
    <citation type="submission" date="2020-11" db="EMBL/GenBank/DDBJ databases">
        <authorList>
            <consortium name="DOE Joint Genome Institute"/>
            <person name="Ahrendt S."/>
            <person name="Riley R."/>
            <person name="Andreopoulos W."/>
            <person name="Labutti K."/>
            <person name="Pangilinan J."/>
            <person name="Ruiz-Duenas F.J."/>
            <person name="Barrasa J.M."/>
            <person name="Sanchez-Garcia M."/>
            <person name="Camarero S."/>
            <person name="Miyauchi S."/>
            <person name="Serrano A."/>
            <person name="Linde D."/>
            <person name="Babiker R."/>
            <person name="Drula E."/>
            <person name="Ayuso-Fernandez I."/>
            <person name="Pacheco R."/>
            <person name="Padilla G."/>
            <person name="Ferreira P."/>
            <person name="Barriuso J."/>
            <person name="Kellner H."/>
            <person name="Castanera R."/>
            <person name="Alfaro M."/>
            <person name="Ramirez L."/>
            <person name="Pisabarro A.G."/>
            <person name="Kuo A."/>
            <person name="Tritt A."/>
            <person name="Lipzen A."/>
            <person name="He G."/>
            <person name="Yan M."/>
            <person name="Ng V."/>
            <person name="Cullen D."/>
            <person name="Martin F."/>
            <person name="Rosso M.-N."/>
            <person name="Henrissat B."/>
            <person name="Hibbett D."/>
            <person name="Martinez A.T."/>
            <person name="Grigoriev I.V."/>
        </authorList>
    </citation>
    <scope>NUCLEOTIDE SEQUENCE</scope>
    <source>
        <strain evidence="1">CIRM-BRFM 674</strain>
    </source>
</reference>
<evidence type="ECO:0000313" key="2">
    <source>
        <dbReference type="Proteomes" id="UP000807469"/>
    </source>
</evidence>
<keyword evidence="2" id="KW-1185">Reference proteome</keyword>
<name>A0A9P6CMF2_9AGAR</name>
<dbReference type="AlphaFoldDB" id="A0A9P6CMF2"/>
<organism evidence="1 2">
    <name type="scientific">Pholiota conissans</name>
    <dbReference type="NCBI Taxonomy" id="109636"/>
    <lineage>
        <taxon>Eukaryota</taxon>
        <taxon>Fungi</taxon>
        <taxon>Dikarya</taxon>
        <taxon>Basidiomycota</taxon>
        <taxon>Agaricomycotina</taxon>
        <taxon>Agaricomycetes</taxon>
        <taxon>Agaricomycetidae</taxon>
        <taxon>Agaricales</taxon>
        <taxon>Agaricineae</taxon>
        <taxon>Strophariaceae</taxon>
        <taxon>Pholiota</taxon>
    </lineage>
</organism>
<gene>
    <name evidence="1" type="ORF">BDN70DRAFT_767744</name>
</gene>
<feature type="non-terminal residue" evidence="1">
    <location>
        <position position="133"/>
    </location>
</feature>
<evidence type="ECO:0000313" key="1">
    <source>
        <dbReference type="EMBL" id="KAF9472221.1"/>
    </source>
</evidence>
<dbReference type="OrthoDB" id="3184970at2759"/>
<evidence type="ECO:0008006" key="3">
    <source>
        <dbReference type="Google" id="ProtNLM"/>
    </source>
</evidence>
<feature type="non-terminal residue" evidence="1">
    <location>
        <position position="1"/>
    </location>
</feature>
<dbReference type="InterPro" id="IPR011333">
    <property type="entry name" value="SKP1/BTB/POZ_sf"/>
</dbReference>
<protein>
    <recommendedName>
        <fullName evidence="3">BTB domain-containing protein</fullName>
    </recommendedName>
</protein>
<accession>A0A9P6CMF2</accession>
<dbReference type="EMBL" id="MU155562">
    <property type="protein sequence ID" value="KAF9472221.1"/>
    <property type="molecule type" value="Genomic_DNA"/>
</dbReference>
<dbReference type="Proteomes" id="UP000807469">
    <property type="component" value="Unassembled WGS sequence"/>
</dbReference>
<sequence length="133" mass="15009">DADVVFVSSDNLRLKIHSDHLTTTSSLILARSPHDTLDSRSDMIPLQESGDVLELLFQFIEPPPKSCNYHQPSMADVETTLFFRLAEAAEKYVIYGLMSLCFAHMRHIVSRYPLEILNHCCLHGYSDLADEAA</sequence>
<dbReference type="Gene3D" id="3.30.710.10">
    <property type="entry name" value="Potassium Channel Kv1.1, Chain A"/>
    <property type="match status" value="1"/>
</dbReference>